<feature type="region of interest" description="Disordered" evidence="1">
    <location>
        <begin position="541"/>
        <end position="563"/>
    </location>
</feature>
<evidence type="ECO:0000313" key="3">
    <source>
        <dbReference type="Proteomes" id="UP000580250"/>
    </source>
</evidence>
<dbReference type="GO" id="GO:0009653">
    <property type="term" value="P:anatomical structure morphogenesis"/>
    <property type="evidence" value="ECO:0007669"/>
    <property type="project" value="TreeGrafter"/>
</dbReference>
<dbReference type="Proteomes" id="UP000580250">
    <property type="component" value="Unassembled WGS sequence"/>
</dbReference>
<organism evidence="2 3">
    <name type="scientific">Meloidogyne enterolobii</name>
    <name type="common">Root-knot nematode worm</name>
    <name type="synonym">Meloidogyne mayaguensis</name>
    <dbReference type="NCBI Taxonomy" id="390850"/>
    <lineage>
        <taxon>Eukaryota</taxon>
        <taxon>Metazoa</taxon>
        <taxon>Ecdysozoa</taxon>
        <taxon>Nematoda</taxon>
        <taxon>Chromadorea</taxon>
        <taxon>Rhabditida</taxon>
        <taxon>Tylenchina</taxon>
        <taxon>Tylenchomorpha</taxon>
        <taxon>Tylenchoidea</taxon>
        <taxon>Meloidogynidae</taxon>
        <taxon>Meloidogyninae</taxon>
        <taxon>Meloidogyne</taxon>
    </lineage>
</organism>
<comment type="caution">
    <text evidence="2">The sequence shown here is derived from an EMBL/GenBank/DDBJ whole genome shotgun (WGS) entry which is preliminary data.</text>
</comment>
<proteinExistence type="predicted"/>
<evidence type="ECO:0000256" key="1">
    <source>
        <dbReference type="SAM" id="MobiDB-lite"/>
    </source>
</evidence>
<dbReference type="AlphaFoldDB" id="A0A6V7UPH1"/>
<protein>
    <submittedName>
        <fullName evidence="2">Uncharacterized protein</fullName>
    </submittedName>
</protein>
<dbReference type="EMBL" id="CAJEWN010000089">
    <property type="protein sequence ID" value="CAD2161955.1"/>
    <property type="molecule type" value="Genomic_DNA"/>
</dbReference>
<dbReference type="InterPro" id="IPR016024">
    <property type="entry name" value="ARM-type_fold"/>
</dbReference>
<accession>A0A6V7UPH1</accession>
<reference evidence="2 3" key="1">
    <citation type="submission" date="2020-08" db="EMBL/GenBank/DDBJ databases">
        <authorList>
            <person name="Koutsovoulos G."/>
            <person name="Danchin GJ E."/>
        </authorList>
    </citation>
    <scope>NUCLEOTIDE SEQUENCE [LARGE SCALE GENOMIC DNA]</scope>
</reference>
<dbReference type="GO" id="GO:0005829">
    <property type="term" value="C:cytosol"/>
    <property type="evidence" value="ECO:0007669"/>
    <property type="project" value="TreeGrafter"/>
</dbReference>
<dbReference type="PANTHER" id="PTHR23312">
    <property type="entry name" value="ARMC5 ARMADILLO REPEAT-CONTAINING -RELATED"/>
    <property type="match status" value="1"/>
</dbReference>
<name>A0A6V7UPH1_MELEN</name>
<sequence length="1078" mass="123188">MLLCKGVSIRLCHFPPRNPPSGFEPGKTTGMFGISTVFGSRKSSSLTDVGTSSEKRLKIQEPSGEEFEPDSFISAIASNDVKLITKELYLLKKHLTTKERVLTFLNHQNKKCFNALMQYLMNIFNEKLQRDKGSVQSNLSLSEDDICSFTKEIISILANMCHLSVLACVEIRDKNTTLIRLYLYFLSKKEQLPVKTAILRLIGNLCELKETAQIIALNHVLLEKVVNCLKLEDQKAGEQALRILRLLSKRSQLSKSVLRTNGCLCIAKNLVKNKNNKIDIFQEQPEILATFCNLFKFHPQLVAKQFSEYSDFVQLCLQLLLKYPNGSNNKLESQWIELILRCTRCSQELRSVLGETSINKILELEENKEKLTDIHCRFLCAFLEDSYFRRHMRIEEWDLGNSALNKILERVEPYQEIPGQTKFKLIPNIKIQITIFESLCSLQHDESLEFVIRHPNFIPCVLNHIRCYLDSTSYKCQIEYISPEEKPLFPAIIDPPYNDRQKKDRQFWPLCKDFSAASSYLVKNPAWSPAMSPSSSCNLSNFSSSPSASPPNNDSSSPPPTTFYTPSTSFLLDDYLHYTRDTLSPLSANQAAPGEVEPDDPSAIDLFENKEEKISENDNLSFEKELRLMQKLVHIEIRLIAHFSHKEEKQSIFLINQEVITLLVQYISEAPEMDNRLARALRRLSCHQSGLPLLLEMNFQRIIISRLIRRNCLLNRYARPCGRCDVRRDFGRLLLSDHALLADSRMGEYILLTTQMDPTKNLLDSTDEENKRIYTLMAAVILIRQPERRSRFFLKFRPIEAIFDVFGDLLRKCAQNEISLEDGTTEATLCCDIIATLACIFPHQLLESSTTSISNFIPLEATKSDQKCLLLERNFENSTEEILNFRNSKGQHLLTVLKEDLCNFNEYFSGMFGSEFIQKLEYKDQFIFDSEEENCCCSQEDFIKFLHFSIGCPLGIDCTLVDDAQTCASLLYLADKYLCTRLLNFLLERGLAARLITGQTLPLFLPLVLAIPTLAYGGGLKDICMLALLQYSNNSELLYTLRHISKCDSGKSKTKAIDSLLEMLHSFIISLDQCSDIA</sequence>
<dbReference type="InterPro" id="IPR011989">
    <property type="entry name" value="ARM-like"/>
</dbReference>
<evidence type="ECO:0000313" key="2">
    <source>
        <dbReference type="EMBL" id="CAD2161955.1"/>
    </source>
</evidence>
<dbReference type="Gene3D" id="1.25.10.10">
    <property type="entry name" value="Leucine-rich Repeat Variant"/>
    <property type="match status" value="1"/>
</dbReference>
<gene>
    <name evidence="2" type="ORF">MENT_LOCUS15137</name>
</gene>
<dbReference type="OrthoDB" id="5813172at2759"/>
<dbReference type="SUPFAM" id="SSF48371">
    <property type="entry name" value="ARM repeat"/>
    <property type="match status" value="1"/>
</dbReference>
<dbReference type="PANTHER" id="PTHR23312:SF8">
    <property type="entry name" value="ARMADILLO REPEAT-CONTAINING PROTEIN 5"/>
    <property type="match status" value="1"/>
</dbReference>